<accession>A0A381P7R6</accession>
<feature type="domain" description="Mce/MlaD" evidence="1">
    <location>
        <begin position="39"/>
        <end position="114"/>
    </location>
</feature>
<proteinExistence type="predicted"/>
<evidence type="ECO:0000259" key="1">
    <source>
        <dbReference type="Pfam" id="PF02470"/>
    </source>
</evidence>
<dbReference type="InterPro" id="IPR003399">
    <property type="entry name" value="Mce/MlaD"/>
</dbReference>
<sequence>MSTELKVGAVVLFAIAAASGFILNMNDTANFFGPPTDVYRVSVSFDSASGLGRDAAVRLAGVYVGRVEDIVLSDIGQAVVTMRIDNGVTLRTDSTASVSNEGMLGEKFLELTSGTPGGSVVTDGGSILPGAPVSIDQMVLVMNNIAADAQEMATAMRNVLGGEAGETRMAAILDNTEALVRELGEITQSSHEAIAGSLANTEELTAALSESIPAMVENYHLFVSEATSLVSDNEAGVTATIEEFRGLIADIDRSFQQLEEISEKINTGDGTAAQLINTSETIDKVNETVETIDDSLAAFDSFYNRASQTQFTAGLRSEWYANDEATKNYFALRIGLSENNTRGFIIELVNDNIGFPIVETFLTDTLSPAGDLLDRVTTRVTSRDERFKFSALLATQFNKFQFRGGLMENEAGVGIDYSPVSDRVSFTLEGWDFGRNPDPHLKFRGQFDVWDRLFLVAGADDLLSTDFRQFFVGAGFKFRR</sequence>
<dbReference type="PANTHER" id="PTHR33371">
    <property type="entry name" value="INTERMEMBRANE PHOSPHOLIPID TRANSPORT SYSTEM BINDING PROTEIN MLAD-RELATED"/>
    <property type="match status" value="1"/>
</dbReference>
<organism evidence="2">
    <name type="scientific">marine metagenome</name>
    <dbReference type="NCBI Taxonomy" id="408172"/>
    <lineage>
        <taxon>unclassified sequences</taxon>
        <taxon>metagenomes</taxon>
        <taxon>ecological metagenomes</taxon>
    </lineage>
</organism>
<dbReference type="PANTHER" id="PTHR33371:SF4">
    <property type="entry name" value="INTERMEMBRANE PHOSPHOLIPID TRANSPORT SYSTEM BINDING PROTEIN MLAD"/>
    <property type="match status" value="1"/>
</dbReference>
<gene>
    <name evidence="2" type="ORF">METZ01_LOCUS15261</name>
</gene>
<dbReference type="Pfam" id="PF02470">
    <property type="entry name" value="MlaD"/>
    <property type="match status" value="1"/>
</dbReference>
<protein>
    <recommendedName>
        <fullName evidence="1">Mce/MlaD domain-containing protein</fullName>
    </recommendedName>
</protein>
<dbReference type="EMBL" id="UINC01000867">
    <property type="protein sequence ID" value="SUZ62407.1"/>
    <property type="molecule type" value="Genomic_DNA"/>
</dbReference>
<dbReference type="AlphaFoldDB" id="A0A381P7R6"/>
<name>A0A381P7R6_9ZZZZ</name>
<evidence type="ECO:0000313" key="2">
    <source>
        <dbReference type="EMBL" id="SUZ62407.1"/>
    </source>
</evidence>
<reference evidence="2" key="1">
    <citation type="submission" date="2018-05" db="EMBL/GenBank/DDBJ databases">
        <authorList>
            <person name="Lanie J.A."/>
            <person name="Ng W.-L."/>
            <person name="Kazmierczak K.M."/>
            <person name="Andrzejewski T.M."/>
            <person name="Davidsen T.M."/>
            <person name="Wayne K.J."/>
            <person name="Tettelin H."/>
            <person name="Glass J.I."/>
            <person name="Rusch D."/>
            <person name="Podicherti R."/>
            <person name="Tsui H.-C.T."/>
            <person name="Winkler M.E."/>
        </authorList>
    </citation>
    <scope>NUCLEOTIDE SEQUENCE</scope>
</reference>
<dbReference type="InterPro" id="IPR052336">
    <property type="entry name" value="MlaD_Phospholipid_Transporter"/>
</dbReference>